<dbReference type="EMBL" id="ACJN02000001">
    <property type="protein sequence ID" value="EFI35937.1"/>
    <property type="molecule type" value="Genomic_DNA"/>
</dbReference>
<dbReference type="GO" id="GO:0000049">
    <property type="term" value="F:tRNA binding"/>
    <property type="evidence" value="ECO:0007669"/>
    <property type="project" value="UniProtKB-UniRule"/>
</dbReference>
<dbReference type="PROSITE" id="PS50886">
    <property type="entry name" value="TRBD"/>
    <property type="match status" value="1"/>
</dbReference>
<proteinExistence type="predicted"/>
<gene>
    <name evidence="5" type="ORF">Dthio_PD3379</name>
</gene>
<evidence type="ECO:0000256" key="3">
    <source>
        <dbReference type="PROSITE-ProRule" id="PRU00209"/>
    </source>
</evidence>
<dbReference type="Proteomes" id="UP000005496">
    <property type="component" value="Unassembled WGS sequence"/>
</dbReference>
<dbReference type="InterPro" id="IPR008231">
    <property type="entry name" value="CsaA"/>
</dbReference>
<evidence type="ECO:0000259" key="4">
    <source>
        <dbReference type="PROSITE" id="PS50886"/>
    </source>
</evidence>
<dbReference type="InterPro" id="IPR051270">
    <property type="entry name" value="Tyrosine-tRNA_ligase_regulator"/>
</dbReference>
<dbReference type="AlphaFoldDB" id="D6SMM6"/>
<evidence type="ECO:0000313" key="5">
    <source>
        <dbReference type="EMBL" id="EFI35937.1"/>
    </source>
</evidence>
<dbReference type="NCBIfam" id="NF007494">
    <property type="entry name" value="PRK10089.1-3"/>
    <property type="match status" value="1"/>
</dbReference>
<dbReference type="NCBIfam" id="NF007493">
    <property type="entry name" value="PRK10089.1-2"/>
    <property type="match status" value="1"/>
</dbReference>
<dbReference type="PANTHER" id="PTHR11586:SF37">
    <property type="entry name" value="TRNA-BINDING DOMAIN-CONTAINING PROTEIN"/>
    <property type="match status" value="1"/>
</dbReference>
<evidence type="ECO:0000313" key="6">
    <source>
        <dbReference type="Proteomes" id="UP000005496"/>
    </source>
</evidence>
<sequence length="112" mass="12331">MSQIDWNDFQKVDIRVGTITEVHDFPKAKKPAFRLVVDFGQEIGTLKSSAQITDLYDRDSLPGKQVIAVINFPPRQIGPVMSQCLVTGFHDQNGAVVLAVPDAHVPDGTRLC</sequence>
<keyword evidence="1 3" id="KW-0820">tRNA-binding</keyword>
<reference evidence="5" key="1">
    <citation type="submission" date="2010-05" db="EMBL/GenBank/DDBJ databases">
        <title>The draft genome of Desulfonatronospira thiodismutans ASO3-1.</title>
        <authorList>
            <consortium name="US DOE Joint Genome Institute (JGI-PGF)"/>
            <person name="Lucas S."/>
            <person name="Copeland A."/>
            <person name="Lapidus A."/>
            <person name="Cheng J.-F."/>
            <person name="Bruce D."/>
            <person name="Goodwin L."/>
            <person name="Pitluck S."/>
            <person name="Chertkov O."/>
            <person name="Brettin T."/>
            <person name="Detter J.C."/>
            <person name="Han C."/>
            <person name="Land M.L."/>
            <person name="Hauser L."/>
            <person name="Kyrpides N."/>
            <person name="Mikhailova N."/>
            <person name="Muyzer G."/>
            <person name="Woyke T."/>
        </authorList>
    </citation>
    <scope>NUCLEOTIDE SEQUENCE [LARGE SCALE GENOMIC DNA]</scope>
    <source>
        <strain evidence="5">ASO3-1</strain>
    </source>
</reference>
<comment type="caution">
    <text evidence="5">The sequence shown here is derived from an EMBL/GenBank/DDBJ whole genome shotgun (WGS) entry which is preliminary data.</text>
</comment>
<dbReference type="OrthoDB" id="9794564at2"/>
<dbReference type="NCBIfam" id="NF007495">
    <property type="entry name" value="PRK10089.1-4"/>
    <property type="match status" value="1"/>
</dbReference>
<accession>D6SMM6</accession>
<keyword evidence="6" id="KW-1185">Reference proteome</keyword>
<feature type="domain" description="TRNA-binding" evidence="4">
    <location>
        <begin position="8"/>
        <end position="112"/>
    </location>
</feature>
<name>D6SMM6_9BACT</name>
<dbReference type="PANTHER" id="PTHR11586">
    <property type="entry name" value="TRNA-AMINOACYLATION COFACTOR ARC1 FAMILY MEMBER"/>
    <property type="match status" value="1"/>
</dbReference>
<dbReference type="InterPro" id="IPR012340">
    <property type="entry name" value="NA-bd_OB-fold"/>
</dbReference>
<keyword evidence="2 3" id="KW-0694">RNA-binding</keyword>
<evidence type="ECO:0000256" key="1">
    <source>
        <dbReference type="ARBA" id="ARBA00022555"/>
    </source>
</evidence>
<dbReference type="FunFam" id="2.40.50.140:FF:000165">
    <property type="entry name" value="Chaperone CsaA"/>
    <property type="match status" value="1"/>
</dbReference>
<dbReference type="CDD" id="cd02798">
    <property type="entry name" value="tRNA_bind_CsaA"/>
    <property type="match status" value="1"/>
</dbReference>
<dbReference type="SUPFAM" id="SSF50249">
    <property type="entry name" value="Nucleic acid-binding proteins"/>
    <property type="match status" value="1"/>
</dbReference>
<dbReference type="Gene3D" id="2.40.50.140">
    <property type="entry name" value="Nucleic acid-binding proteins"/>
    <property type="match status" value="1"/>
</dbReference>
<protein>
    <submittedName>
        <fullName evidence="5">Export-related chaperone CsaA</fullName>
    </submittedName>
</protein>
<dbReference type="InterPro" id="IPR002547">
    <property type="entry name" value="tRNA-bd_dom"/>
</dbReference>
<dbReference type="NCBIfam" id="TIGR02222">
    <property type="entry name" value="chap_CsaA"/>
    <property type="match status" value="1"/>
</dbReference>
<organism evidence="5 6">
    <name type="scientific">Desulfonatronospira thiodismutans ASO3-1</name>
    <dbReference type="NCBI Taxonomy" id="555779"/>
    <lineage>
        <taxon>Bacteria</taxon>
        <taxon>Pseudomonadati</taxon>
        <taxon>Thermodesulfobacteriota</taxon>
        <taxon>Desulfovibrionia</taxon>
        <taxon>Desulfovibrionales</taxon>
        <taxon>Desulfonatronovibrionaceae</taxon>
        <taxon>Desulfonatronospira</taxon>
    </lineage>
</organism>
<dbReference type="RefSeq" id="WP_008869065.1">
    <property type="nucleotide sequence ID" value="NZ_ACJN02000001.1"/>
</dbReference>
<dbReference type="eggNOG" id="COG0073">
    <property type="taxonomic scope" value="Bacteria"/>
</dbReference>
<evidence type="ECO:0000256" key="2">
    <source>
        <dbReference type="ARBA" id="ARBA00022884"/>
    </source>
</evidence>
<dbReference type="Pfam" id="PF01588">
    <property type="entry name" value="tRNA_bind"/>
    <property type="match status" value="1"/>
</dbReference>